<dbReference type="PROSITE" id="PS50921">
    <property type="entry name" value="ANTAR"/>
    <property type="match status" value="1"/>
</dbReference>
<evidence type="ECO:0000259" key="4">
    <source>
        <dbReference type="PROSITE" id="PS50921"/>
    </source>
</evidence>
<protein>
    <submittedName>
        <fullName evidence="5">ANTAR domain-containing protein</fullName>
    </submittedName>
</protein>
<proteinExistence type="predicted"/>
<feature type="domain" description="ANTAR" evidence="4">
    <location>
        <begin position="183"/>
        <end position="244"/>
    </location>
</feature>
<organism evidence="5 6">
    <name type="scientific">Streptomyces scabichelini</name>
    <dbReference type="NCBI Taxonomy" id="2711217"/>
    <lineage>
        <taxon>Bacteria</taxon>
        <taxon>Bacillati</taxon>
        <taxon>Actinomycetota</taxon>
        <taxon>Actinomycetes</taxon>
        <taxon>Kitasatosporales</taxon>
        <taxon>Streptomycetaceae</taxon>
        <taxon>Streptomyces</taxon>
    </lineage>
</organism>
<keyword evidence="2" id="KW-0804">Transcription</keyword>
<dbReference type="Pfam" id="PF03861">
    <property type="entry name" value="ANTAR"/>
    <property type="match status" value="1"/>
</dbReference>
<reference evidence="5 6" key="1">
    <citation type="submission" date="2020-02" db="EMBL/GenBank/DDBJ databases">
        <title>Whole-genome analyses of novel actinobacteria.</title>
        <authorList>
            <person name="Sahin N."/>
            <person name="Gencbay T."/>
        </authorList>
    </citation>
    <scope>NUCLEOTIDE SEQUENCE [LARGE SCALE GENOMIC DNA]</scope>
    <source>
        <strain evidence="5 6">HC44</strain>
    </source>
</reference>
<evidence type="ECO:0000256" key="2">
    <source>
        <dbReference type="ARBA" id="ARBA00023163"/>
    </source>
</evidence>
<dbReference type="InterPro" id="IPR005561">
    <property type="entry name" value="ANTAR"/>
</dbReference>
<gene>
    <name evidence="5" type="ORF">G5C60_49735</name>
</gene>
<evidence type="ECO:0000256" key="3">
    <source>
        <dbReference type="SAM" id="MobiDB-lite"/>
    </source>
</evidence>
<dbReference type="InterPro" id="IPR029016">
    <property type="entry name" value="GAF-like_dom_sf"/>
</dbReference>
<keyword evidence="6" id="KW-1185">Reference proteome</keyword>
<dbReference type="Proteomes" id="UP000472335">
    <property type="component" value="Unassembled WGS sequence"/>
</dbReference>
<feature type="region of interest" description="Disordered" evidence="3">
    <location>
        <begin position="251"/>
        <end position="278"/>
    </location>
</feature>
<evidence type="ECO:0000313" key="6">
    <source>
        <dbReference type="Proteomes" id="UP000472335"/>
    </source>
</evidence>
<dbReference type="Gene3D" id="3.30.450.40">
    <property type="match status" value="1"/>
</dbReference>
<dbReference type="AlphaFoldDB" id="A0A6G4VNA7"/>
<comment type="caution">
    <text evidence="5">The sequence shown here is derived from an EMBL/GenBank/DDBJ whole genome shotgun (WGS) entry which is preliminary data.</text>
</comment>
<accession>A0A6G4VNA7</accession>
<evidence type="ECO:0000256" key="1">
    <source>
        <dbReference type="ARBA" id="ARBA00023015"/>
    </source>
</evidence>
<name>A0A6G4VNA7_9ACTN</name>
<dbReference type="Gene3D" id="1.10.10.10">
    <property type="entry name" value="Winged helix-like DNA-binding domain superfamily/Winged helix DNA-binding domain"/>
    <property type="match status" value="1"/>
</dbReference>
<dbReference type="InterPro" id="IPR036388">
    <property type="entry name" value="WH-like_DNA-bd_sf"/>
</dbReference>
<sequence>MQPRHPHPERPERPDRWRITEALAAAASATDPRQVPQALCRASVDLLPVSGASISLVADSAVRITWCASDETAAGLAEAQYTLGDGPCRSALELAAPVLAEDLTRGRDARRWPVFAHQAVELDVRAVYSLPLGTGALAFGTLDLYRRSAGALSGEELGLALLVRDAITFAVLKLPFGADGSDATDGGGVASWVEAAEADHMEVHQAIGMVMVQLDVDPEQALDRIRARAFAQGRTVSELARDVVAGTVCFPEAAPGTDEERDDGQGGHGGDEVDGGRS</sequence>
<dbReference type="SMART" id="SM01012">
    <property type="entry name" value="ANTAR"/>
    <property type="match status" value="1"/>
</dbReference>
<dbReference type="GO" id="GO:0003723">
    <property type="term" value="F:RNA binding"/>
    <property type="evidence" value="ECO:0007669"/>
    <property type="project" value="InterPro"/>
</dbReference>
<feature type="compositionally biased region" description="Basic and acidic residues" evidence="3">
    <location>
        <begin position="263"/>
        <end position="278"/>
    </location>
</feature>
<dbReference type="SUPFAM" id="SSF55781">
    <property type="entry name" value="GAF domain-like"/>
    <property type="match status" value="1"/>
</dbReference>
<evidence type="ECO:0000313" key="5">
    <source>
        <dbReference type="EMBL" id="NGO15451.1"/>
    </source>
</evidence>
<keyword evidence="1" id="KW-0805">Transcription regulation</keyword>
<dbReference type="EMBL" id="JAAKZY010000392">
    <property type="protein sequence ID" value="NGO15451.1"/>
    <property type="molecule type" value="Genomic_DNA"/>
</dbReference>